<keyword evidence="2" id="KW-1185">Reference proteome</keyword>
<protein>
    <submittedName>
        <fullName evidence="1">Uncharacterized protein</fullName>
    </submittedName>
</protein>
<comment type="caution">
    <text evidence="1">The sequence shown here is derived from an EMBL/GenBank/DDBJ whole genome shotgun (WGS) entry which is preliminary data.</text>
</comment>
<proteinExistence type="predicted"/>
<name>A0ABS9EEC0_9HYPH</name>
<accession>A0ABS9EEC0</accession>
<dbReference type="EMBL" id="JAKGTI010000004">
    <property type="protein sequence ID" value="MCF4099796.1"/>
    <property type="molecule type" value="Genomic_DNA"/>
</dbReference>
<evidence type="ECO:0000313" key="2">
    <source>
        <dbReference type="Proteomes" id="UP001201217"/>
    </source>
</evidence>
<dbReference type="Proteomes" id="UP001201217">
    <property type="component" value="Unassembled WGS sequence"/>
</dbReference>
<dbReference type="RefSeq" id="WP_236115543.1">
    <property type="nucleotide sequence ID" value="NZ_JAKGTI010000004.1"/>
</dbReference>
<organism evidence="1 2">
    <name type="scientific">Maritalea mediterranea</name>
    <dbReference type="NCBI Taxonomy" id="2909667"/>
    <lineage>
        <taxon>Bacteria</taxon>
        <taxon>Pseudomonadati</taxon>
        <taxon>Pseudomonadota</taxon>
        <taxon>Alphaproteobacteria</taxon>
        <taxon>Hyphomicrobiales</taxon>
        <taxon>Devosiaceae</taxon>
        <taxon>Maritalea</taxon>
    </lineage>
</organism>
<reference evidence="1 2" key="1">
    <citation type="submission" date="2022-01" db="EMBL/GenBank/DDBJ databases">
        <title>Maritalea mediterranea sp. nov., isolated from marine plastic residues from the Malva-rosa beach (Valencia, Spain).</title>
        <authorList>
            <person name="Vidal-Verdu A."/>
            <person name="Molina-Menor E."/>
            <person name="Pascual J."/>
            <person name="Pereto J."/>
            <person name="Porcar M."/>
        </authorList>
    </citation>
    <scope>NUCLEOTIDE SEQUENCE [LARGE SCALE GENOMIC DNA]</scope>
    <source>
        <strain evidence="1 2">P4.10X</strain>
    </source>
</reference>
<gene>
    <name evidence="1" type="ORF">L1I42_14975</name>
</gene>
<sequence>MNKKNFATDILKELAWTSENETVTFDEGVFKVVVNEIVDTSRWSNIYDLVFEWQGSFYRTSYSVGATEMQDEQPFEYADAEVECFEVAPKVISKTIYEPIEA</sequence>
<evidence type="ECO:0000313" key="1">
    <source>
        <dbReference type="EMBL" id="MCF4099796.1"/>
    </source>
</evidence>